<keyword evidence="3" id="KW-0804">Transcription</keyword>
<dbReference type="InterPro" id="IPR011991">
    <property type="entry name" value="ArsR-like_HTH"/>
</dbReference>
<feature type="domain" description="HTH arsR-type" evidence="4">
    <location>
        <begin position="1"/>
        <end position="90"/>
    </location>
</feature>
<dbReference type="SUPFAM" id="SSF46785">
    <property type="entry name" value="Winged helix' DNA-binding domain"/>
    <property type="match status" value="1"/>
</dbReference>
<organism evidence="5">
    <name type="scientific">Candidatus Methanophaga sp. ANME-1 ERB7</name>
    <dbReference type="NCBI Taxonomy" id="2759913"/>
    <lineage>
        <taxon>Archaea</taxon>
        <taxon>Methanobacteriati</taxon>
        <taxon>Methanobacteriota</taxon>
        <taxon>Stenosarchaea group</taxon>
        <taxon>Methanomicrobia</taxon>
        <taxon>Candidatus Methanophagales</taxon>
        <taxon>Candidatus Methanophagaceae</taxon>
        <taxon>Candidatus Methanophaga</taxon>
    </lineage>
</organism>
<dbReference type="InterPro" id="IPR051011">
    <property type="entry name" value="Metal_resp_trans_reg"/>
</dbReference>
<dbReference type="PROSITE" id="PS50987">
    <property type="entry name" value="HTH_ARSR_2"/>
    <property type="match status" value="1"/>
</dbReference>
<sequence length="112" mass="13151">MEATIKMFKALSDETRLRIYLLLLQGELCVCELVNILNMEQSRISHSVRILKEADLVVNRREGKWIIYAVNPETENNRIIQGLKNGLKLPKHDLKNITRCKKEKIREKFKCN</sequence>
<dbReference type="InterPro" id="IPR001845">
    <property type="entry name" value="HTH_ArsR_DNA-bd_dom"/>
</dbReference>
<dbReference type="AlphaFoldDB" id="A0A7G9Z362"/>
<accession>A0A7G9Z362</accession>
<dbReference type="Gene3D" id="1.10.10.10">
    <property type="entry name" value="Winged helix-like DNA-binding domain superfamily/Winged helix DNA-binding domain"/>
    <property type="match status" value="1"/>
</dbReference>
<dbReference type="InterPro" id="IPR036390">
    <property type="entry name" value="WH_DNA-bd_sf"/>
</dbReference>
<proteinExistence type="predicted"/>
<dbReference type="GO" id="GO:0003700">
    <property type="term" value="F:DNA-binding transcription factor activity"/>
    <property type="evidence" value="ECO:0007669"/>
    <property type="project" value="InterPro"/>
</dbReference>
<dbReference type="SMART" id="SM00418">
    <property type="entry name" value="HTH_ARSR"/>
    <property type="match status" value="1"/>
</dbReference>
<evidence type="ECO:0000259" key="4">
    <source>
        <dbReference type="PROSITE" id="PS50987"/>
    </source>
</evidence>
<evidence type="ECO:0000256" key="1">
    <source>
        <dbReference type="ARBA" id="ARBA00023015"/>
    </source>
</evidence>
<evidence type="ECO:0000256" key="3">
    <source>
        <dbReference type="ARBA" id="ARBA00023163"/>
    </source>
</evidence>
<dbReference type="PANTHER" id="PTHR43132">
    <property type="entry name" value="ARSENICAL RESISTANCE OPERON REPRESSOR ARSR-RELATED"/>
    <property type="match status" value="1"/>
</dbReference>
<name>A0A7G9Z362_9EURY</name>
<dbReference type="InterPro" id="IPR036388">
    <property type="entry name" value="WH-like_DNA-bd_sf"/>
</dbReference>
<dbReference type="CDD" id="cd00090">
    <property type="entry name" value="HTH_ARSR"/>
    <property type="match status" value="1"/>
</dbReference>
<protein>
    <recommendedName>
        <fullName evidence="4">HTH arsR-type domain-containing protein</fullName>
    </recommendedName>
</protein>
<evidence type="ECO:0000256" key="2">
    <source>
        <dbReference type="ARBA" id="ARBA00023125"/>
    </source>
</evidence>
<reference evidence="5" key="1">
    <citation type="submission" date="2020-06" db="EMBL/GenBank/DDBJ databases">
        <title>Unique genomic features of the anaerobic methanotrophic archaea.</title>
        <authorList>
            <person name="Chadwick G.L."/>
            <person name="Skennerton C.T."/>
            <person name="Laso-Perez R."/>
            <person name="Leu A.O."/>
            <person name="Speth D.R."/>
            <person name="Yu H."/>
            <person name="Morgan-Lang C."/>
            <person name="Hatzenpichler R."/>
            <person name="Goudeau D."/>
            <person name="Malmstrom R."/>
            <person name="Brazelton W.J."/>
            <person name="Woyke T."/>
            <person name="Hallam S.J."/>
            <person name="Tyson G.W."/>
            <person name="Wegener G."/>
            <person name="Boetius A."/>
            <person name="Orphan V."/>
        </authorList>
    </citation>
    <scope>NUCLEOTIDE SEQUENCE</scope>
</reference>
<keyword evidence="2" id="KW-0238">DNA-binding</keyword>
<keyword evidence="1" id="KW-0805">Transcription regulation</keyword>
<evidence type="ECO:0000313" key="5">
    <source>
        <dbReference type="EMBL" id="QNO54696.1"/>
    </source>
</evidence>
<dbReference type="Pfam" id="PF01022">
    <property type="entry name" value="HTH_5"/>
    <property type="match status" value="1"/>
</dbReference>
<dbReference type="PRINTS" id="PR00778">
    <property type="entry name" value="HTHARSR"/>
</dbReference>
<dbReference type="NCBIfam" id="NF033788">
    <property type="entry name" value="HTH_metalloreg"/>
    <property type="match status" value="1"/>
</dbReference>
<dbReference type="GO" id="GO:0003677">
    <property type="term" value="F:DNA binding"/>
    <property type="evidence" value="ECO:0007669"/>
    <property type="project" value="UniProtKB-KW"/>
</dbReference>
<dbReference type="PANTHER" id="PTHR43132:SF2">
    <property type="entry name" value="ARSENICAL RESISTANCE OPERON REPRESSOR ARSR-RELATED"/>
    <property type="match status" value="1"/>
</dbReference>
<gene>
    <name evidence="5" type="ORF">PDBAIGND_00001</name>
</gene>
<dbReference type="EMBL" id="MT631590">
    <property type="protein sequence ID" value="QNO54696.1"/>
    <property type="molecule type" value="Genomic_DNA"/>
</dbReference>